<dbReference type="EMBL" id="CACVBM020001139">
    <property type="protein sequence ID" value="CAA7033849.1"/>
    <property type="molecule type" value="Genomic_DNA"/>
</dbReference>
<evidence type="ECO:0000256" key="1">
    <source>
        <dbReference type="ARBA" id="ARBA00005354"/>
    </source>
</evidence>
<keyword evidence="9" id="KW-1185">Reference proteome</keyword>
<dbReference type="PANTHER" id="PTHR24349">
    <property type="entry name" value="SERINE/THREONINE-PROTEIN KINASE"/>
    <property type="match status" value="1"/>
</dbReference>
<keyword evidence="2" id="KW-0723">Serine/threonine-protein kinase</keyword>
<feature type="domain" description="Protein kinase" evidence="7">
    <location>
        <begin position="35"/>
        <end position="285"/>
    </location>
</feature>
<dbReference type="InterPro" id="IPR050205">
    <property type="entry name" value="CDPK_Ser/Thr_kinases"/>
</dbReference>
<dbReference type="SUPFAM" id="SSF56112">
    <property type="entry name" value="Protein kinase-like (PK-like)"/>
    <property type="match status" value="1"/>
</dbReference>
<comment type="similarity">
    <text evidence="1">Belongs to the protein kinase superfamily. CAMK Ser/Thr protein kinase family. CaMK subfamily.</text>
</comment>
<sequence length="285" mass="31901">MGIQASKIQTPSDLVSALEPETILGKPLQDINKLYRFGGLLGESKDRKTYECTEISTGNKYACKSIPKTALKSDEDRECVKNEVQILNHLLGERNIVQIKGSYEDMKSVHIVMESIKECLRYKSDSYLSEKQAAPMISWILKAVQSCHSKGVIHRNIDLHHFLLSRAEGEDVIVAKAIGFRYSVYIREGTFCEDIVGEGTNSPEALLGCYGKENYVWSVGVIAYLLLSGKTPFENAIQIKRGQVDLDCEPWPSISLGAKDLIRKMLTPNPKKRISAAQALEHPWL</sequence>
<evidence type="ECO:0000256" key="4">
    <source>
        <dbReference type="ARBA" id="ARBA00022741"/>
    </source>
</evidence>
<evidence type="ECO:0000313" key="8">
    <source>
        <dbReference type="EMBL" id="CAA7033849.1"/>
    </source>
</evidence>
<keyword evidence="6" id="KW-0067">ATP-binding</keyword>
<evidence type="ECO:0000256" key="5">
    <source>
        <dbReference type="ARBA" id="ARBA00022777"/>
    </source>
</evidence>
<keyword evidence="5" id="KW-0418">Kinase</keyword>
<name>A0A6D2J2T9_9BRAS</name>
<evidence type="ECO:0000256" key="3">
    <source>
        <dbReference type="ARBA" id="ARBA00022679"/>
    </source>
</evidence>
<dbReference type="AlphaFoldDB" id="A0A6D2J2T9"/>
<dbReference type="GO" id="GO:0004674">
    <property type="term" value="F:protein serine/threonine kinase activity"/>
    <property type="evidence" value="ECO:0007669"/>
    <property type="project" value="UniProtKB-KW"/>
</dbReference>
<dbReference type="Pfam" id="PF00069">
    <property type="entry name" value="Pkinase"/>
    <property type="match status" value="1"/>
</dbReference>
<evidence type="ECO:0000259" key="7">
    <source>
        <dbReference type="PROSITE" id="PS50011"/>
    </source>
</evidence>
<dbReference type="SMART" id="SM00220">
    <property type="entry name" value="S_TKc"/>
    <property type="match status" value="1"/>
</dbReference>
<keyword evidence="4" id="KW-0547">Nucleotide-binding</keyword>
<evidence type="ECO:0000256" key="6">
    <source>
        <dbReference type="ARBA" id="ARBA00022840"/>
    </source>
</evidence>
<dbReference type="GO" id="GO:0005524">
    <property type="term" value="F:ATP binding"/>
    <property type="evidence" value="ECO:0007669"/>
    <property type="project" value="UniProtKB-KW"/>
</dbReference>
<protein>
    <recommendedName>
        <fullName evidence="7">Protein kinase domain-containing protein</fullName>
    </recommendedName>
</protein>
<organism evidence="8 9">
    <name type="scientific">Microthlaspi erraticum</name>
    <dbReference type="NCBI Taxonomy" id="1685480"/>
    <lineage>
        <taxon>Eukaryota</taxon>
        <taxon>Viridiplantae</taxon>
        <taxon>Streptophyta</taxon>
        <taxon>Embryophyta</taxon>
        <taxon>Tracheophyta</taxon>
        <taxon>Spermatophyta</taxon>
        <taxon>Magnoliopsida</taxon>
        <taxon>eudicotyledons</taxon>
        <taxon>Gunneridae</taxon>
        <taxon>Pentapetalae</taxon>
        <taxon>rosids</taxon>
        <taxon>malvids</taxon>
        <taxon>Brassicales</taxon>
        <taxon>Brassicaceae</taxon>
        <taxon>Coluteocarpeae</taxon>
        <taxon>Microthlaspi</taxon>
    </lineage>
</organism>
<dbReference type="PROSITE" id="PS50011">
    <property type="entry name" value="PROTEIN_KINASE_DOM"/>
    <property type="match status" value="1"/>
</dbReference>
<dbReference type="Gene3D" id="3.30.200.20">
    <property type="entry name" value="Phosphorylase Kinase, domain 1"/>
    <property type="match status" value="1"/>
</dbReference>
<gene>
    <name evidence="8" type="ORF">MERR_LOCUS21084</name>
</gene>
<dbReference type="Proteomes" id="UP000467841">
    <property type="component" value="Unassembled WGS sequence"/>
</dbReference>
<dbReference type="Gene3D" id="1.10.510.10">
    <property type="entry name" value="Transferase(Phosphotransferase) domain 1"/>
    <property type="match status" value="1"/>
</dbReference>
<evidence type="ECO:0000256" key="2">
    <source>
        <dbReference type="ARBA" id="ARBA00022527"/>
    </source>
</evidence>
<proteinExistence type="inferred from homology"/>
<dbReference type="OrthoDB" id="5794026at2759"/>
<dbReference type="InterPro" id="IPR011009">
    <property type="entry name" value="Kinase-like_dom_sf"/>
</dbReference>
<keyword evidence="3" id="KW-0808">Transferase</keyword>
<reference evidence="8" key="1">
    <citation type="submission" date="2020-01" db="EMBL/GenBank/DDBJ databases">
        <authorList>
            <person name="Mishra B."/>
        </authorList>
    </citation>
    <scope>NUCLEOTIDE SEQUENCE [LARGE SCALE GENOMIC DNA]</scope>
</reference>
<accession>A0A6D2J2T9</accession>
<evidence type="ECO:0000313" key="9">
    <source>
        <dbReference type="Proteomes" id="UP000467841"/>
    </source>
</evidence>
<comment type="caution">
    <text evidence="8">The sequence shown here is derived from an EMBL/GenBank/DDBJ whole genome shotgun (WGS) entry which is preliminary data.</text>
</comment>
<dbReference type="InterPro" id="IPR000719">
    <property type="entry name" value="Prot_kinase_dom"/>
</dbReference>